<dbReference type="Pfam" id="PF09994">
    <property type="entry name" value="T6SS_Tle1-like_cat"/>
    <property type="match status" value="2"/>
</dbReference>
<dbReference type="Proteomes" id="UP001324427">
    <property type="component" value="Unassembled WGS sequence"/>
</dbReference>
<comment type="caution">
    <text evidence="2">The sequence shown here is derived from an EMBL/GenBank/DDBJ whole genome shotgun (WGS) entry which is preliminary data.</text>
</comment>
<reference evidence="2 3" key="1">
    <citation type="submission" date="2021-11" db="EMBL/GenBank/DDBJ databases">
        <title>Black yeast isolated from Biological Soil Crust.</title>
        <authorList>
            <person name="Kurbessoian T."/>
        </authorList>
    </citation>
    <scope>NUCLEOTIDE SEQUENCE [LARGE SCALE GENOMIC DNA]</scope>
    <source>
        <strain evidence="2 3">CCFEE 5522</strain>
    </source>
</reference>
<proteinExistence type="predicted"/>
<feature type="domain" description="T6SS Phospholipase effector Tle1-like catalytic" evidence="1">
    <location>
        <begin position="17"/>
        <end position="90"/>
    </location>
</feature>
<feature type="domain" description="T6SS Phospholipase effector Tle1-like catalytic" evidence="1">
    <location>
        <begin position="126"/>
        <end position="242"/>
    </location>
</feature>
<sequence length="327" mass="36772">MKEALHEYVRRTSRKPKKLIVCCDGTWKNSTSAFITTSSVIPSWCFFFPTRNPDEEVPSNITRIGRATKPVDSNDRPQIIFYQASIGTQGGILMVGAESDPTFSITLNPADVTAWITAYKARLRRKGYALPDDVPIQAIGVWKTVGALRIPLNPVLQRLGLTFSIRPYRSFDTSLSNAVKFAFRALALDEQGNAYYPAVWERPQGVSTVLQQTWFPGVHTGVGGGYRDTGPSNITWAWMMSQLAPFVDLDSTYLRKQFGANRSLLKMEKAPQTALQWAALQLLDSTTGLRALLGVVTRTPGRYHRFDRRADWPERHQPLMDTNEHVH</sequence>
<dbReference type="EMBL" id="JAVFHQ010000024">
    <property type="protein sequence ID" value="KAK4544613.1"/>
    <property type="molecule type" value="Genomic_DNA"/>
</dbReference>
<dbReference type="InterPro" id="IPR018712">
    <property type="entry name" value="Tle1-like_cat"/>
</dbReference>
<dbReference type="PANTHER" id="PTHR33840:SF1">
    <property type="entry name" value="TLE1 PHOSPHOLIPASE DOMAIN-CONTAINING PROTEIN"/>
    <property type="match status" value="1"/>
</dbReference>
<dbReference type="AlphaFoldDB" id="A0AAV9JJE4"/>
<protein>
    <recommendedName>
        <fullName evidence="1">T6SS Phospholipase effector Tle1-like catalytic domain-containing protein</fullName>
    </recommendedName>
</protein>
<gene>
    <name evidence="2" type="ORF">LTR36_004185</name>
</gene>
<evidence type="ECO:0000313" key="2">
    <source>
        <dbReference type="EMBL" id="KAK4544613.1"/>
    </source>
</evidence>
<evidence type="ECO:0000259" key="1">
    <source>
        <dbReference type="Pfam" id="PF09994"/>
    </source>
</evidence>
<evidence type="ECO:0000313" key="3">
    <source>
        <dbReference type="Proteomes" id="UP001324427"/>
    </source>
</evidence>
<name>A0AAV9JJE4_9PEZI</name>
<keyword evidence="3" id="KW-1185">Reference proteome</keyword>
<organism evidence="2 3">
    <name type="scientific">Oleoguttula mirabilis</name>
    <dbReference type="NCBI Taxonomy" id="1507867"/>
    <lineage>
        <taxon>Eukaryota</taxon>
        <taxon>Fungi</taxon>
        <taxon>Dikarya</taxon>
        <taxon>Ascomycota</taxon>
        <taxon>Pezizomycotina</taxon>
        <taxon>Dothideomycetes</taxon>
        <taxon>Dothideomycetidae</taxon>
        <taxon>Mycosphaerellales</taxon>
        <taxon>Teratosphaeriaceae</taxon>
        <taxon>Oleoguttula</taxon>
    </lineage>
</organism>
<accession>A0AAV9JJE4</accession>
<dbReference type="PANTHER" id="PTHR33840">
    <property type="match status" value="1"/>
</dbReference>